<keyword evidence="8" id="KW-0479">Metal-binding</keyword>
<dbReference type="SMART" id="SM00050">
    <property type="entry name" value="DISIN"/>
    <property type="match status" value="1"/>
</dbReference>
<keyword evidence="2" id="KW-0812">Transmembrane</keyword>
<evidence type="ECO:0000256" key="8">
    <source>
        <dbReference type="PROSITE-ProRule" id="PRU00276"/>
    </source>
</evidence>
<dbReference type="PROSITE" id="PS50214">
    <property type="entry name" value="DISINTEGRIN_2"/>
    <property type="match status" value="1"/>
</dbReference>
<dbReference type="InterPro" id="IPR000742">
    <property type="entry name" value="EGF"/>
</dbReference>
<dbReference type="PROSITE" id="PS50215">
    <property type="entry name" value="ADAM_MEPRO"/>
    <property type="match status" value="1"/>
</dbReference>
<dbReference type="AlphaFoldDB" id="A0AAV7KL37"/>
<evidence type="ECO:0000259" key="10">
    <source>
        <dbReference type="PROSITE" id="PS50026"/>
    </source>
</evidence>
<dbReference type="GO" id="GO:0046872">
    <property type="term" value="F:metal ion binding"/>
    <property type="evidence" value="ECO:0007669"/>
    <property type="project" value="UniProtKB-KW"/>
</dbReference>
<evidence type="ECO:0000256" key="3">
    <source>
        <dbReference type="ARBA" id="ARBA00022989"/>
    </source>
</evidence>
<dbReference type="InterPro" id="IPR002870">
    <property type="entry name" value="Peptidase_M12B_N"/>
</dbReference>
<organism evidence="13 14">
    <name type="scientific">Oopsacas minuta</name>
    <dbReference type="NCBI Taxonomy" id="111878"/>
    <lineage>
        <taxon>Eukaryota</taxon>
        <taxon>Metazoa</taxon>
        <taxon>Porifera</taxon>
        <taxon>Hexactinellida</taxon>
        <taxon>Hexasterophora</taxon>
        <taxon>Lyssacinosida</taxon>
        <taxon>Leucopsacidae</taxon>
        <taxon>Oopsacas</taxon>
    </lineage>
</organism>
<dbReference type="Proteomes" id="UP001165289">
    <property type="component" value="Unassembled WGS sequence"/>
</dbReference>
<keyword evidence="9" id="KW-0732">Signal</keyword>
<feature type="binding site" evidence="8">
    <location>
        <position position="341"/>
    </location>
    <ligand>
        <name>Zn(2+)</name>
        <dbReference type="ChEBI" id="CHEBI:29105"/>
        <note>catalytic</note>
    </ligand>
</feature>
<dbReference type="PROSITE" id="PS50026">
    <property type="entry name" value="EGF_3"/>
    <property type="match status" value="1"/>
</dbReference>
<evidence type="ECO:0000313" key="14">
    <source>
        <dbReference type="Proteomes" id="UP001165289"/>
    </source>
</evidence>
<gene>
    <name evidence="13" type="ORF">LOD99_9835</name>
</gene>
<keyword evidence="5 7" id="KW-1015">Disulfide bond</keyword>
<dbReference type="Gene3D" id="3.40.390.10">
    <property type="entry name" value="Collagenase (Catalytic Domain)"/>
    <property type="match status" value="1"/>
</dbReference>
<keyword evidence="3" id="KW-1133">Transmembrane helix</keyword>
<feature type="domain" description="Disintegrin" evidence="11">
    <location>
        <begin position="403"/>
        <end position="492"/>
    </location>
</feature>
<dbReference type="Pfam" id="PF00200">
    <property type="entry name" value="Disintegrin"/>
    <property type="match status" value="1"/>
</dbReference>
<comment type="subcellular location">
    <subcellularLocation>
        <location evidence="1">Membrane</location>
        <topology evidence="1">Single-pass membrane protein</topology>
    </subcellularLocation>
</comment>
<dbReference type="InterPro" id="IPR006586">
    <property type="entry name" value="ADAM_Cys-rich"/>
</dbReference>
<keyword evidence="4" id="KW-0472">Membrane</keyword>
<protein>
    <submittedName>
        <fullName evidence="13">Disintegrin and metalloproteinase domain-containing protein 33</fullName>
    </submittedName>
</protein>
<feature type="disulfide bond" evidence="7">
    <location>
        <begin position="674"/>
        <end position="683"/>
    </location>
</feature>
<sequence length="711" mass="77860">MLLLTIYFIFTLSIFTNANEYDTLASKRSSSYHFVKPTIVSSTLPPIISDFTSHPASIRVLLQIEDREDLLLNLNLNEDLLNEHFKFFFQATDEYQLTRHTDRIIHCYYHGYVENNLQHSKIALSTCNGFRGSILLHGEYYYLEPILNTHIIYKHDNRLPKRVKTCGTVHLDPFPLIPGNFTQSFTHVKRQAISRFVELYLIMDLTLHQLLGSNFIHSLNYLVHVANEMDLMYKSLSIRIALVGATVWSSTNQISVEDDLSITLDNFLDYIPTLQSQASVIFDNAQFVTGKTHPSTVVGFAPLSTMCLDNSGGVSRDLDLRELDIAATISHEMGHNFGLYHDDVGSRPCYLCPGNECTRIMNKVGIDVIPTEFSQCSIDELDAALDSGIGNCIFNEVPMLVTDPVCGNRFVEPGEECDCGSSIECPTVDPCCQPGLCLLKNGAQCTAGECCDAGCQLSPSDRLCREKRNECDIPEYCTGSTGSCPPDLYHTDGTLCTTAGSSSYCFKGTCNTHRGQCYSLFGTAGVDVGVDVCYSELNNKGDKYGNCGIRHNLDGISTYIACTASNVKCGKIQCSTPADPELQTTGSAELTIVTLNFLGGAQVECIGVNIDVDVDFTDPGLVIQGAKCGPGKICVDQMCVDLYTVSDQVLCPINDLGVPCSGKGTCSNTSVCLCDTGFTGSSCNQLASAMSTHKFSTPLIFILLSFLILFL</sequence>
<dbReference type="PROSITE" id="PS00022">
    <property type="entry name" value="EGF_1"/>
    <property type="match status" value="1"/>
</dbReference>
<dbReference type="InterPro" id="IPR024079">
    <property type="entry name" value="MetalloPept_cat_dom_sf"/>
</dbReference>
<feature type="signal peptide" evidence="9">
    <location>
        <begin position="1"/>
        <end position="18"/>
    </location>
</feature>
<dbReference type="GO" id="GO:0016020">
    <property type="term" value="C:membrane"/>
    <property type="evidence" value="ECO:0007669"/>
    <property type="project" value="UniProtKB-SubCell"/>
</dbReference>
<dbReference type="InterPro" id="IPR034027">
    <property type="entry name" value="Reprolysin_adamalysin"/>
</dbReference>
<evidence type="ECO:0000256" key="2">
    <source>
        <dbReference type="ARBA" id="ARBA00022692"/>
    </source>
</evidence>
<feature type="disulfide bond" evidence="6">
    <location>
        <begin position="464"/>
        <end position="484"/>
    </location>
</feature>
<evidence type="ECO:0000256" key="6">
    <source>
        <dbReference type="PROSITE-ProRule" id="PRU00068"/>
    </source>
</evidence>
<dbReference type="GO" id="GO:0004222">
    <property type="term" value="F:metalloendopeptidase activity"/>
    <property type="evidence" value="ECO:0007669"/>
    <property type="project" value="InterPro"/>
</dbReference>
<keyword evidence="13" id="KW-0378">Hydrolase</keyword>
<dbReference type="Pfam" id="PF01421">
    <property type="entry name" value="Reprolysin"/>
    <property type="match status" value="1"/>
</dbReference>
<feature type="active site" evidence="8">
    <location>
        <position position="332"/>
    </location>
</feature>
<evidence type="ECO:0000313" key="13">
    <source>
        <dbReference type="EMBL" id="KAI6661768.1"/>
    </source>
</evidence>
<dbReference type="PANTHER" id="PTHR11905">
    <property type="entry name" value="ADAM A DISINTEGRIN AND METALLOPROTEASE DOMAIN"/>
    <property type="match status" value="1"/>
</dbReference>
<dbReference type="Pfam" id="PF01562">
    <property type="entry name" value="Pep_M12B_propep"/>
    <property type="match status" value="1"/>
</dbReference>
<dbReference type="EMBL" id="JAKMXF010000007">
    <property type="protein sequence ID" value="KAI6661768.1"/>
    <property type="molecule type" value="Genomic_DNA"/>
</dbReference>
<proteinExistence type="predicted"/>
<dbReference type="FunFam" id="4.10.70.10:FF:000001">
    <property type="entry name" value="Disintegrin and metalloproteinase domain-containing protein 22"/>
    <property type="match status" value="1"/>
</dbReference>
<dbReference type="Gene3D" id="4.10.70.10">
    <property type="entry name" value="Disintegrin domain"/>
    <property type="match status" value="1"/>
</dbReference>
<dbReference type="InterPro" id="IPR001590">
    <property type="entry name" value="Peptidase_M12B"/>
</dbReference>
<comment type="caution">
    <text evidence="7">Lacks conserved residue(s) required for the propagation of feature annotation.</text>
</comment>
<keyword evidence="13" id="KW-0482">Metalloprotease</keyword>
<keyword evidence="14" id="KW-1185">Reference proteome</keyword>
<evidence type="ECO:0000259" key="12">
    <source>
        <dbReference type="PROSITE" id="PS50215"/>
    </source>
</evidence>
<dbReference type="Pfam" id="PF08516">
    <property type="entry name" value="ADAM_CR"/>
    <property type="match status" value="1"/>
</dbReference>
<keyword evidence="8" id="KW-0862">Zinc</keyword>
<dbReference type="Gene3D" id="2.10.25.10">
    <property type="entry name" value="Laminin"/>
    <property type="match status" value="1"/>
</dbReference>
<feature type="chain" id="PRO_5043451263" evidence="9">
    <location>
        <begin position="19"/>
        <end position="711"/>
    </location>
</feature>
<dbReference type="CDD" id="cd04269">
    <property type="entry name" value="ZnMc_adamalysin_II_like"/>
    <property type="match status" value="1"/>
</dbReference>
<reference evidence="13 14" key="1">
    <citation type="journal article" date="2023" name="BMC Biol.">
        <title>The compact genome of the sponge Oopsacas minuta (Hexactinellida) is lacking key metazoan core genes.</title>
        <authorList>
            <person name="Santini S."/>
            <person name="Schenkelaars Q."/>
            <person name="Jourda C."/>
            <person name="Duchesne M."/>
            <person name="Belahbib H."/>
            <person name="Rocher C."/>
            <person name="Selva M."/>
            <person name="Riesgo A."/>
            <person name="Vervoort M."/>
            <person name="Leys S.P."/>
            <person name="Kodjabachian L."/>
            <person name="Le Bivic A."/>
            <person name="Borchiellini C."/>
            <person name="Claverie J.M."/>
            <person name="Renard E."/>
        </authorList>
    </citation>
    <scope>NUCLEOTIDE SEQUENCE [LARGE SCALE GENOMIC DNA]</scope>
    <source>
        <strain evidence="13">SPO-2</strain>
    </source>
</reference>
<evidence type="ECO:0000256" key="7">
    <source>
        <dbReference type="PROSITE-ProRule" id="PRU00076"/>
    </source>
</evidence>
<dbReference type="SUPFAM" id="SSF55486">
    <property type="entry name" value="Metalloproteases ('zincins'), catalytic domain"/>
    <property type="match status" value="1"/>
</dbReference>
<dbReference type="PROSITE" id="PS01186">
    <property type="entry name" value="EGF_2"/>
    <property type="match status" value="1"/>
</dbReference>
<dbReference type="SUPFAM" id="SSF57552">
    <property type="entry name" value="Blood coagulation inhibitor (disintegrin)"/>
    <property type="match status" value="1"/>
</dbReference>
<feature type="domain" description="Peptidase M12B" evidence="12">
    <location>
        <begin position="195"/>
        <end position="397"/>
    </location>
</feature>
<feature type="binding site" evidence="8">
    <location>
        <position position="331"/>
    </location>
    <ligand>
        <name>Zn(2+)</name>
        <dbReference type="ChEBI" id="CHEBI:29105"/>
        <note>catalytic</note>
    </ligand>
</feature>
<dbReference type="SMART" id="SM00608">
    <property type="entry name" value="ACR"/>
    <property type="match status" value="1"/>
</dbReference>
<keyword evidence="7" id="KW-0245">EGF-like domain</keyword>
<dbReference type="PANTHER" id="PTHR11905:SF159">
    <property type="entry name" value="ADAM METALLOPROTEASE"/>
    <property type="match status" value="1"/>
</dbReference>
<dbReference type="InterPro" id="IPR036436">
    <property type="entry name" value="Disintegrin_dom_sf"/>
</dbReference>
<evidence type="ECO:0000256" key="5">
    <source>
        <dbReference type="ARBA" id="ARBA00023157"/>
    </source>
</evidence>
<evidence type="ECO:0000259" key="11">
    <source>
        <dbReference type="PROSITE" id="PS50214"/>
    </source>
</evidence>
<accession>A0AAV7KL37</accession>
<evidence type="ECO:0000256" key="9">
    <source>
        <dbReference type="SAM" id="SignalP"/>
    </source>
</evidence>
<dbReference type="GO" id="GO:0006508">
    <property type="term" value="P:proteolysis"/>
    <property type="evidence" value="ECO:0007669"/>
    <property type="project" value="InterPro"/>
</dbReference>
<evidence type="ECO:0000256" key="1">
    <source>
        <dbReference type="ARBA" id="ARBA00004167"/>
    </source>
</evidence>
<evidence type="ECO:0000256" key="4">
    <source>
        <dbReference type="ARBA" id="ARBA00023136"/>
    </source>
</evidence>
<feature type="binding site" evidence="8">
    <location>
        <position position="335"/>
    </location>
    <ligand>
        <name>Zn(2+)</name>
        <dbReference type="ChEBI" id="CHEBI:29105"/>
        <note>catalytic</note>
    </ligand>
</feature>
<name>A0AAV7KL37_9METZ</name>
<dbReference type="InterPro" id="IPR001762">
    <property type="entry name" value="Disintegrin_dom"/>
</dbReference>
<feature type="domain" description="EGF-like" evidence="10">
    <location>
        <begin position="647"/>
        <end position="684"/>
    </location>
</feature>
<comment type="caution">
    <text evidence="13">The sequence shown here is derived from an EMBL/GenBank/DDBJ whole genome shotgun (WGS) entry which is preliminary data.</text>
</comment>
<keyword evidence="13" id="KW-0645">Protease</keyword>